<name>A0A388L930_CHABU</name>
<dbReference type="InterPro" id="IPR012337">
    <property type="entry name" value="RNaseH-like_sf"/>
</dbReference>
<feature type="compositionally biased region" description="Basic and acidic residues" evidence="1">
    <location>
        <begin position="10"/>
        <end position="19"/>
    </location>
</feature>
<accession>A0A388L930</accession>
<feature type="region of interest" description="Disordered" evidence="1">
    <location>
        <begin position="556"/>
        <end position="730"/>
    </location>
</feature>
<keyword evidence="4" id="KW-1185">Reference proteome</keyword>
<feature type="compositionally biased region" description="Polar residues" evidence="1">
    <location>
        <begin position="648"/>
        <end position="660"/>
    </location>
</feature>
<feature type="compositionally biased region" description="Basic and acidic residues" evidence="1">
    <location>
        <begin position="27"/>
        <end position="45"/>
    </location>
</feature>
<evidence type="ECO:0000313" key="4">
    <source>
        <dbReference type="Proteomes" id="UP000265515"/>
    </source>
</evidence>
<dbReference type="Proteomes" id="UP000265515">
    <property type="component" value="Unassembled WGS sequence"/>
</dbReference>
<dbReference type="Pfam" id="PF04937">
    <property type="entry name" value="DUF659"/>
    <property type="match status" value="1"/>
</dbReference>
<gene>
    <name evidence="3" type="ORF">CBR_g28019</name>
</gene>
<feature type="compositionally biased region" description="Low complexity" evidence="1">
    <location>
        <begin position="52"/>
        <end position="68"/>
    </location>
</feature>
<evidence type="ECO:0000313" key="3">
    <source>
        <dbReference type="EMBL" id="GBG78796.1"/>
    </source>
</evidence>
<feature type="compositionally biased region" description="Low complexity" evidence="1">
    <location>
        <begin position="713"/>
        <end position="722"/>
    </location>
</feature>
<comment type="caution">
    <text evidence="3">The sequence shown here is derived from an EMBL/GenBank/DDBJ whole genome shotgun (WGS) entry which is preliminary data.</text>
</comment>
<feature type="compositionally biased region" description="Acidic residues" evidence="1">
    <location>
        <begin position="491"/>
        <end position="514"/>
    </location>
</feature>
<dbReference type="AlphaFoldDB" id="A0A388L930"/>
<feature type="compositionally biased region" description="Basic and acidic residues" evidence="1">
    <location>
        <begin position="618"/>
        <end position="639"/>
    </location>
</feature>
<proteinExistence type="predicted"/>
<feature type="domain" description="DUF659" evidence="2">
    <location>
        <begin position="138"/>
        <end position="232"/>
    </location>
</feature>
<feature type="compositionally biased region" description="Low complexity" evidence="1">
    <location>
        <begin position="694"/>
        <end position="706"/>
    </location>
</feature>
<feature type="compositionally biased region" description="Low complexity" evidence="1">
    <location>
        <begin position="599"/>
        <end position="608"/>
    </location>
</feature>
<feature type="region of interest" description="Disordered" evidence="1">
    <location>
        <begin position="464"/>
        <end position="529"/>
    </location>
</feature>
<protein>
    <recommendedName>
        <fullName evidence="2">DUF659 domain-containing protein</fullName>
    </recommendedName>
</protein>
<dbReference type="SUPFAM" id="SSF53098">
    <property type="entry name" value="Ribonuclease H-like"/>
    <property type="match status" value="1"/>
</dbReference>
<dbReference type="InterPro" id="IPR007021">
    <property type="entry name" value="DUF659"/>
</dbReference>
<sequence length="730" mass="83882">MEPAANADKTAVDDIKQDLRPPPASAREVRGTKDDIEGGTKDGEAITHVTPSCAGSSSAAKSGKTKQTSIRRWTENTAQKKLDMQWGRALFGSGVPFNFVRVDESRALHDLYMELGAAKAKVDMPTFDTLRTVVLDAVYEEVVDMSHRKTNAAAIAKLWEEVIKEIGVHRVNAICTGNAGVNKRVARILSQSTDPDIAKIPWVPCAAHTLSLLLKDMVKLPWVSKIVKRAKMMVKFIKNHHRTVSLFSACSLEERKTLIMPTEVRFASTFEMLNRLHDRRGVLEEMMERGWKNIHWSSRKLRDKADKIYHTVRSSRWWEEVYQIVLAMRPVNELLRRMDRDGVAPSSLWGFGEMLQSCLRSIRGITLQQEKEIMKIVDDRCKMMRQPVHVANFLLSPTRRDPRWVLDKNTPLVHNAIKHFLSQLGGERWGSQQNHLDVWQSLWAFHQKPPKDLCHKEPMRDTFGVADSSFGKPHERRTPLPRSAKGKAVMDMEEEEEEEEEEEDECGDEEDCDPDFAAVPPSYDNENEDDVACEEGFNVPDAHVDRMDSDVECWSEEPQRHAVETGSRDEVDRAAAKAMAERDRNLVKQRIQEEDARRAAAPLRSRPLMPQPPPGMRGDIRKRVQKHSEPSAEQQRSEAQRQAPEQQHSQVEQQRASGQEQELEHNMLSVQHQHFPFDEQQQVNQTKRDDWEQQAHQQSFQQPDQQLLHEAEEQQQVHQQRQLQHHKPDD</sequence>
<dbReference type="PANTHER" id="PTHR32166:SF123">
    <property type="entry name" value="BED-TYPE DOMAIN-CONTAINING PROTEIN"/>
    <property type="match status" value="1"/>
</dbReference>
<reference evidence="3 4" key="1">
    <citation type="journal article" date="2018" name="Cell">
        <title>The Chara Genome: Secondary Complexity and Implications for Plant Terrestrialization.</title>
        <authorList>
            <person name="Nishiyama T."/>
            <person name="Sakayama H."/>
            <person name="Vries J.D."/>
            <person name="Buschmann H."/>
            <person name="Saint-Marcoux D."/>
            <person name="Ullrich K.K."/>
            <person name="Haas F.B."/>
            <person name="Vanderstraeten L."/>
            <person name="Becker D."/>
            <person name="Lang D."/>
            <person name="Vosolsobe S."/>
            <person name="Rombauts S."/>
            <person name="Wilhelmsson P.K.I."/>
            <person name="Janitza P."/>
            <person name="Kern R."/>
            <person name="Heyl A."/>
            <person name="Rumpler F."/>
            <person name="Villalobos L.I.A.C."/>
            <person name="Clay J.M."/>
            <person name="Skokan R."/>
            <person name="Toyoda A."/>
            <person name="Suzuki Y."/>
            <person name="Kagoshima H."/>
            <person name="Schijlen E."/>
            <person name="Tajeshwar N."/>
            <person name="Catarino B."/>
            <person name="Hetherington A.J."/>
            <person name="Saltykova A."/>
            <person name="Bonnot C."/>
            <person name="Breuninger H."/>
            <person name="Symeonidi A."/>
            <person name="Radhakrishnan G.V."/>
            <person name="Van Nieuwerburgh F."/>
            <person name="Deforce D."/>
            <person name="Chang C."/>
            <person name="Karol K.G."/>
            <person name="Hedrich R."/>
            <person name="Ulvskov P."/>
            <person name="Glockner G."/>
            <person name="Delwiche C.F."/>
            <person name="Petrasek J."/>
            <person name="Van de Peer Y."/>
            <person name="Friml J."/>
            <person name="Beilby M."/>
            <person name="Dolan L."/>
            <person name="Kohara Y."/>
            <person name="Sugano S."/>
            <person name="Fujiyama A."/>
            <person name="Delaux P.-M."/>
            <person name="Quint M."/>
            <person name="TheiBen G."/>
            <person name="Hagemann M."/>
            <person name="Harholt J."/>
            <person name="Dunand C."/>
            <person name="Zachgo S."/>
            <person name="Langdale J."/>
            <person name="Maumus F."/>
            <person name="Straeten D.V.D."/>
            <person name="Gould S.B."/>
            <person name="Rensing S.A."/>
        </authorList>
    </citation>
    <scope>NUCLEOTIDE SEQUENCE [LARGE SCALE GENOMIC DNA]</scope>
    <source>
        <strain evidence="3 4">S276</strain>
    </source>
</reference>
<dbReference type="OrthoDB" id="4951847at2759"/>
<feature type="compositionally biased region" description="Basic and acidic residues" evidence="1">
    <location>
        <begin position="557"/>
        <end position="598"/>
    </location>
</feature>
<dbReference type="Gramene" id="GBG78796">
    <property type="protein sequence ID" value="GBG78796"/>
    <property type="gene ID" value="CBR_g28019"/>
</dbReference>
<organism evidence="3 4">
    <name type="scientific">Chara braunii</name>
    <name type="common">Braun's stonewort</name>
    <dbReference type="NCBI Taxonomy" id="69332"/>
    <lineage>
        <taxon>Eukaryota</taxon>
        <taxon>Viridiplantae</taxon>
        <taxon>Streptophyta</taxon>
        <taxon>Charophyceae</taxon>
        <taxon>Charales</taxon>
        <taxon>Characeae</taxon>
        <taxon>Chara</taxon>
    </lineage>
</organism>
<dbReference type="EMBL" id="BFEA01000304">
    <property type="protein sequence ID" value="GBG78796.1"/>
    <property type="molecule type" value="Genomic_DNA"/>
</dbReference>
<evidence type="ECO:0000256" key="1">
    <source>
        <dbReference type="SAM" id="MobiDB-lite"/>
    </source>
</evidence>
<feature type="region of interest" description="Disordered" evidence="1">
    <location>
        <begin position="1"/>
        <end position="69"/>
    </location>
</feature>
<evidence type="ECO:0000259" key="2">
    <source>
        <dbReference type="Pfam" id="PF04937"/>
    </source>
</evidence>
<dbReference type="PANTHER" id="PTHR32166">
    <property type="entry name" value="OSJNBA0013A04.12 PROTEIN"/>
    <property type="match status" value="1"/>
</dbReference>